<dbReference type="EMBL" id="CAWUOM010000007">
    <property type="protein sequence ID" value="CAK7263924.1"/>
    <property type="molecule type" value="Genomic_DNA"/>
</dbReference>
<evidence type="ECO:0000313" key="2">
    <source>
        <dbReference type="Proteomes" id="UP001642501"/>
    </source>
</evidence>
<accession>A0ABP0D7T5</accession>
<comment type="caution">
    <text evidence="1">The sequence shown here is derived from an EMBL/GenBank/DDBJ whole genome shotgun (WGS) entry which is preliminary data.</text>
</comment>
<name>A0ABP0D7T5_9PEZI</name>
<protein>
    <submittedName>
        <fullName evidence="1">Uncharacterized protein</fullName>
    </submittedName>
</protein>
<proteinExistence type="predicted"/>
<keyword evidence="2" id="KW-1185">Reference proteome</keyword>
<dbReference type="Proteomes" id="UP001642501">
    <property type="component" value="Unassembled WGS sequence"/>
</dbReference>
<gene>
    <name evidence="1" type="ORF">SEPCBS57363_000821</name>
</gene>
<evidence type="ECO:0000313" key="1">
    <source>
        <dbReference type="EMBL" id="CAK7263924.1"/>
    </source>
</evidence>
<sequence>MDGMLENMTDILLHESHEGIMEHLSRHSRRTIESWACEDCEQIHDLDQKDVPLAKGMDAVYGRDHITNTAAKYHASKTQTEHLSGISHRHVQLSLKLTRLAFEGYSYYSDYRRKLTETYAIADKETMDRADHISLAPRSDGLPNSFTPRVARDSDGCLRFLLQTIYQIGGDHDPAQQKPAVIDVCPHKQISNLGQLAASPKHNSGSCKHCSTSYMITATQVRIIEDFGIEGSPADPHWHAHLDPKVKRQGVRHTFLAKSQSLESLFDAPIPDCESGDVSESGVSESGLKNKMRLAASRLKHSLSCSSNLYA</sequence>
<reference evidence="1 2" key="1">
    <citation type="submission" date="2024-01" db="EMBL/GenBank/DDBJ databases">
        <authorList>
            <person name="Allen C."/>
            <person name="Tagirdzhanova G."/>
        </authorList>
    </citation>
    <scope>NUCLEOTIDE SEQUENCE [LARGE SCALE GENOMIC DNA]</scope>
    <source>
        <strain evidence="1 2">CBS 573.63</strain>
    </source>
</reference>
<organism evidence="1 2">
    <name type="scientific">Sporothrix epigloea</name>
    <dbReference type="NCBI Taxonomy" id="1892477"/>
    <lineage>
        <taxon>Eukaryota</taxon>
        <taxon>Fungi</taxon>
        <taxon>Dikarya</taxon>
        <taxon>Ascomycota</taxon>
        <taxon>Pezizomycotina</taxon>
        <taxon>Sordariomycetes</taxon>
        <taxon>Sordariomycetidae</taxon>
        <taxon>Ophiostomatales</taxon>
        <taxon>Ophiostomataceae</taxon>
        <taxon>Sporothrix</taxon>
    </lineage>
</organism>